<dbReference type="InterPro" id="IPR051414">
    <property type="entry name" value="Adenylate-forming_Reductase"/>
</dbReference>
<dbReference type="GeneID" id="98160666"/>
<dbReference type="InterPro" id="IPR013120">
    <property type="entry name" value="FAR_NAD-bd"/>
</dbReference>
<keyword evidence="1" id="KW-0596">Phosphopantetheine</keyword>
<dbReference type="InterPro" id="IPR036291">
    <property type="entry name" value="NAD(P)-bd_dom_sf"/>
</dbReference>
<evidence type="ECO:0000256" key="3">
    <source>
        <dbReference type="SAM" id="Phobius"/>
    </source>
</evidence>
<keyword evidence="3" id="KW-0812">Transmembrane</keyword>
<evidence type="ECO:0000256" key="1">
    <source>
        <dbReference type="ARBA" id="ARBA00022450"/>
    </source>
</evidence>
<name>A0ABR4KHR4_9EURO</name>
<comment type="caution">
    <text evidence="5">The sequence shown here is derived from an EMBL/GenBank/DDBJ whole genome shotgun (WGS) entry which is preliminary data.</text>
</comment>
<dbReference type="Gene3D" id="3.30.300.30">
    <property type="match status" value="1"/>
</dbReference>
<dbReference type="PROSITE" id="PS50075">
    <property type="entry name" value="CARRIER"/>
    <property type="match status" value="1"/>
</dbReference>
<sequence>MNRVEARFTQPRLSLHKGTGDVRSLPELIDFHARVNPRHRFCIQVQKTSDVPLLDVTYEQLKQAILRCQTWLCRNVAEIQIENGGAKHRDRPVGLLMDSDLTLVIYLFALMGLGVPTVLLSTRLSVEAVRHLVQSTRTGAILVSARLNGTAGEALSSWDDADDSPPPSKYSPAAYKDFLTEASSSLSSAEFSESNVSRTNHFVAESDCNVLILHSSGTTGLPKPIYTSHRHYLSFALCHEFKNEEEMLAPVLSTSPLFHGFGLLPPCLSLGVGKPFCLAEASTIFTGHSTAQLLQSSGARSLLTVPSILEEIALLPDNVGIQALQPLHFVAFGGGLPKESIGDRLTAAGVKLLNHYGATETGPLAPLYVPQPGYDWHFFKLRTDIRDVLQVCLEPIVGGDETQDGLASQWKLSLQPLGWDERFPIQDILVARPAPDSENEYTVLGRSDDLIRLATGEKVRPTIVESMLAQSEAVKAAIAFGDGQFEIGVLIEPTFKISAAEEEDALKANLWPIIQQAGEKMDSHARISSPQAIVLVQAESLPRSDKGTVLRQEVYQRFEKEIAEVYRRLDTAIDYSVPQLRVSSLEGDLRKLISDNLKWTNNSEWTDERDFFELGMNSLQATILRRLLVSSLRDGLSKVSIGRDFVYQHPSVAKLAKAVREGCQNQAAEVDGSRLEEFIDTYSLQRQQQQPNAHADSGTATVLLTGGTGSLGSHSLVDLVRHPAVRCVVCLNRPFTGKQDPYERQAVALKSKGIRVSPEEWSKIKVFETNTSSPQLGLSEADYTWLCKCITHIVHNAWPMNFKMHVSSYEFQFRALQNLLLLARGAYAHQQGIRRPRVLFISSISVVGRYGKLTGETIVSETPIGDFRAALDLGYAQAKLVCEKIIERARSDFGAEIEAGYVRVGQIAGAAQKGFWNADEHFASLVASSEAQGQLPAIRGQSSQLTGNLCFSLSWVQTLSWLPVDLASAVLADIIFNPDTLELVYHLENPVRQPWNEVLDILASELDVDKHNRRPMAEWVEEVRRWPLEDGSNPAATIADFLQDDFEWMSGGSVMLSTEASRRHSPTLRRAGPVQDEAIRRYLHYWRSVGLIRQLKD</sequence>
<reference evidence="5 6" key="1">
    <citation type="submission" date="2024-07" db="EMBL/GenBank/DDBJ databases">
        <title>Section-level genome sequencing and comparative genomics of Aspergillus sections Usti and Cavernicolus.</title>
        <authorList>
            <consortium name="Lawrence Berkeley National Laboratory"/>
            <person name="Nybo J.L."/>
            <person name="Vesth T.C."/>
            <person name="Theobald S."/>
            <person name="Frisvad J.C."/>
            <person name="Larsen T.O."/>
            <person name="Kjaerboelling I."/>
            <person name="Rothschild-Mancinelli K."/>
            <person name="Lyhne E.K."/>
            <person name="Kogle M.E."/>
            <person name="Barry K."/>
            <person name="Clum A."/>
            <person name="Na H."/>
            <person name="Ledsgaard L."/>
            <person name="Lin J."/>
            <person name="Lipzen A."/>
            <person name="Kuo A."/>
            <person name="Riley R."/>
            <person name="Mondo S."/>
            <person name="LaButti K."/>
            <person name="Haridas S."/>
            <person name="Pangalinan J."/>
            <person name="Salamov A.A."/>
            <person name="Simmons B.A."/>
            <person name="Magnuson J.K."/>
            <person name="Chen J."/>
            <person name="Drula E."/>
            <person name="Henrissat B."/>
            <person name="Wiebenga A."/>
            <person name="Lubbers R.J."/>
            <person name="Gomes A.C."/>
            <person name="Macurrencykelacurrency M.R."/>
            <person name="Stajich J."/>
            <person name="Grigoriev I.V."/>
            <person name="Mortensen U.H."/>
            <person name="De vries R.P."/>
            <person name="Baker S.E."/>
            <person name="Andersen M.R."/>
        </authorList>
    </citation>
    <scope>NUCLEOTIDE SEQUENCE [LARGE SCALE GENOMIC DNA]</scope>
    <source>
        <strain evidence="5 6">CBS 756.74</strain>
    </source>
</reference>
<feature type="domain" description="Carrier" evidence="4">
    <location>
        <begin position="583"/>
        <end position="663"/>
    </location>
</feature>
<dbReference type="PROSITE" id="PS00455">
    <property type="entry name" value="AMP_BINDING"/>
    <property type="match status" value="1"/>
</dbReference>
<dbReference type="InterPro" id="IPR000873">
    <property type="entry name" value="AMP-dep_synth/lig_dom"/>
</dbReference>
<keyword evidence="3" id="KW-0472">Membrane</keyword>
<dbReference type="SUPFAM" id="SSF56801">
    <property type="entry name" value="Acetyl-CoA synthetase-like"/>
    <property type="match status" value="1"/>
</dbReference>
<keyword evidence="2" id="KW-0597">Phosphoprotein</keyword>
<dbReference type="RefSeq" id="XP_070899470.1">
    <property type="nucleotide sequence ID" value="XM_071045502.1"/>
</dbReference>
<evidence type="ECO:0000313" key="5">
    <source>
        <dbReference type="EMBL" id="KAL2850827.1"/>
    </source>
</evidence>
<dbReference type="InterPro" id="IPR009081">
    <property type="entry name" value="PP-bd_ACP"/>
</dbReference>
<dbReference type="Proteomes" id="UP001610444">
    <property type="component" value="Unassembled WGS sequence"/>
</dbReference>
<dbReference type="SUPFAM" id="SSF51735">
    <property type="entry name" value="NAD(P)-binding Rossmann-fold domains"/>
    <property type="match status" value="1"/>
</dbReference>
<evidence type="ECO:0000256" key="2">
    <source>
        <dbReference type="ARBA" id="ARBA00022553"/>
    </source>
</evidence>
<dbReference type="Pfam" id="PF07993">
    <property type="entry name" value="NAD_binding_4"/>
    <property type="match status" value="1"/>
</dbReference>
<dbReference type="Gene3D" id="3.40.50.720">
    <property type="entry name" value="NAD(P)-binding Rossmann-like Domain"/>
    <property type="match status" value="1"/>
</dbReference>
<organism evidence="5 6">
    <name type="scientific">Aspergillus pseudodeflectus</name>
    <dbReference type="NCBI Taxonomy" id="176178"/>
    <lineage>
        <taxon>Eukaryota</taxon>
        <taxon>Fungi</taxon>
        <taxon>Dikarya</taxon>
        <taxon>Ascomycota</taxon>
        <taxon>Pezizomycotina</taxon>
        <taxon>Eurotiomycetes</taxon>
        <taxon>Eurotiomycetidae</taxon>
        <taxon>Eurotiales</taxon>
        <taxon>Aspergillaceae</taxon>
        <taxon>Aspergillus</taxon>
        <taxon>Aspergillus subgen. Nidulantes</taxon>
    </lineage>
</organism>
<dbReference type="Gene3D" id="3.40.50.12780">
    <property type="entry name" value="N-terminal domain of ligase-like"/>
    <property type="match status" value="1"/>
</dbReference>
<keyword evidence="3" id="KW-1133">Transmembrane helix</keyword>
<evidence type="ECO:0000313" key="6">
    <source>
        <dbReference type="Proteomes" id="UP001610444"/>
    </source>
</evidence>
<protein>
    <recommendedName>
        <fullName evidence="4">Carrier domain-containing protein</fullName>
    </recommendedName>
</protein>
<gene>
    <name evidence="5" type="ORF">BJX68DRAFT_266402</name>
</gene>
<proteinExistence type="predicted"/>
<accession>A0ABR4KHR4</accession>
<dbReference type="Pfam" id="PF00501">
    <property type="entry name" value="AMP-binding"/>
    <property type="match status" value="1"/>
</dbReference>
<dbReference type="PANTHER" id="PTHR43439">
    <property type="entry name" value="PHENYLACETATE-COENZYME A LIGASE"/>
    <property type="match status" value="1"/>
</dbReference>
<dbReference type="Gene3D" id="1.10.1200.10">
    <property type="entry name" value="ACP-like"/>
    <property type="match status" value="1"/>
</dbReference>
<dbReference type="Pfam" id="PF00550">
    <property type="entry name" value="PP-binding"/>
    <property type="match status" value="1"/>
</dbReference>
<dbReference type="Pfam" id="PF23562">
    <property type="entry name" value="AMP-binding_C_3"/>
    <property type="match status" value="1"/>
</dbReference>
<keyword evidence="6" id="KW-1185">Reference proteome</keyword>
<dbReference type="InterPro" id="IPR045851">
    <property type="entry name" value="AMP-bd_C_sf"/>
</dbReference>
<dbReference type="SUPFAM" id="SSF47336">
    <property type="entry name" value="ACP-like"/>
    <property type="match status" value="1"/>
</dbReference>
<dbReference type="InterPro" id="IPR036736">
    <property type="entry name" value="ACP-like_sf"/>
</dbReference>
<evidence type="ECO:0000259" key="4">
    <source>
        <dbReference type="PROSITE" id="PS50075"/>
    </source>
</evidence>
<dbReference type="InterPro" id="IPR042099">
    <property type="entry name" value="ANL_N_sf"/>
</dbReference>
<dbReference type="InterPro" id="IPR020845">
    <property type="entry name" value="AMP-binding_CS"/>
</dbReference>
<feature type="transmembrane region" description="Helical" evidence="3">
    <location>
        <begin position="101"/>
        <end position="120"/>
    </location>
</feature>
<dbReference type="EMBL" id="JBFXLR010000019">
    <property type="protein sequence ID" value="KAL2850827.1"/>
    <property type="molecule type" value="Genomic_DNA"/>
</dbReference>
<dbReference type="PANTHER" id="PTHR43439:SF2">
    <property type="entry name" value="ENZYME, PUTATIVE (JCVI)-RELATED"/>
    <property type="match status" value="1"/>
</dbReference>